<feature type="transmembrane region" description="Helical" evidence="1">
    <location>
        <begin position="206"/>
        <end position="233"/>
    </location>
</feature>
<feature type="transmembrane region" description="Helical" evidence="1">
    <location>
        <begin position="85"/>
        <end position="102"/>
    </location>
</feature>
<keyword evidence="1" id="KW-0472">Membrane</keyword>
<dbReference type="EMBL" id="ML975281">
    <property type="protein sequence ID" value="KAF1835818.1"/>
    <property type="molecule type" value="Genomic_DNA"/>
</dbReference>
<feature type="transmembrane region" description="Helical" evidence="1">
    <location>
        <begin position="254"/>
        <end position="271"/>
    </location>
</feature>
<protein>
    <submittedName>
        <fullName evidence="2">Uncharacterized protein</fullName>
    </submittedName>
</protein>
<sequence length="310" mass="33328">MSFLVNSSTLPPPLTESESVGKTELNYTALHQKLAEPIGCLKIPLGVLGFYVYVALHIVSGCSLYLAGRTGGKLYNCNRTERSQVGFISSCLTFAFSLLFLIDSCKTAHSCSLKHGHLGIANLMGIIWSSLSQLGALLGLLGSAPCFSADRRLTMWKLATFAYASSWFATLLPGLVLGFVLTFGIFHEGGVVQPGNANFFRWLDSVPLTATLVSAIPGILLAAATLVWGLLYYWQTADGAASTAKRTAKYGLTCVFYAFALLWTGTTYVSLGKIFGPPWGTSWVVEKTGKLYAARIAVFTFLLSMLSLGA</sequence>
<name>A0A6A5KFG4_9PLEO</name>
<feature type="transmembrane region" description="Helical" evidence="1">
    <location>
        <begin position="122"/>
        <end position="141"/>
    </location>
</feature>
<dbReference type="Proteomes" id="UP000800040">
    <property type="component" value="Unassembled WGS sequence"/>
</dbReference>
<gene>
    <name evidence="2" type="ORF">BDW02DRAFT_596922</name>
</gene>
<evidence type="ECO:0000313" key="3">
    <source>
        <dbReference type="Proteomes" id="UP000800040"/>
    </source>
</evidence>
<feature type="transmembrane region" description="Helical" evidence="1">
    <location>
        <begin position="43"/>
        <end position="65"/>
    </location>
</feature>
<keyword evidence="1" id="KW-1133">Transmembrane helix</keyword>
<keyword evidence="1" id="KW-0812">Transmembrane</keyword>
<organism evidence="2 3">
    <name type="scientific">Decorospora gaudefroyi</name>
    <dbReference type="NCBI Taxonomy" id="184978"/>
    <lineage>
        <taxon>Eukaryota</taxon>
        <taxon>Fungi</taxon>
        <taxon>Dikarya</taxon>
        <taxon>Ascomycota</taxon>
        <taxon>Pezizomycotina</taxon>
        <taxon>Dothideomycetes</taxon>
        <taxon>Pleosporomycetidae</taxon>
        <taxon>Pleosporales</taxon>
        <taxon>Pleosporineae</taxon>
        <taxon>Pleosporaceae</taxon>
        <taxon>Decorospora</taxon>
    </lineage>
</organism>
<evidence type="ECO:0000256" key="1">
    <source>
        <dbReference type="SAM" id="Phobius"/>
    </source>
</evidence>
<accession>A0A6A5KFG4</accession>
<dbReference type="OrthoDB" id="3780973at2759"/>
<proteinExistence type="predicted"/>
<feature type="transmembrane region" description="Helical" evidence="1">
    <location>
        <begin position="291"/>
        <end position="309"/>
    </location>
</feature>
<dbReference type="AlphaFoldDB" id="A0A6A5KFG4"/>
<reference evidence="2" key="1">
    <citation type="submission" date="2020-01" db="EMBL/GenBank/DDBJ databases">
        <authorList>
            <consortium name="DOE Joint Genome Institute"/>
            <person name="Haridas S."/>
            <person name="Albert R."/>
            <person name="Binder M."/>
            <person name="Bloem J."/>
            <person name="Labutti K."/>
            <person name="Salamov A."/>
            <person name="Andreopoulos B."/>
            <person name="Baker S.E."/>
            <person name="Barry K."/>
            <person name="Bills G."/>
            <person name="Bluhm B.H."/>
            <person name="Cannon C."/>
            <person name="Castanera R."/>
            <person name="Culley D.E."/>
            <person name="Daum C."/>
            <person name="Ezra D."/>
            <person name="Gonzalez J.B."/>
            <person name="Henrissat B."/>
            <person name="Kuo A."/>
            <person name="Liang C."/>
            <person name="Lipzen A."/>
            <person name="Lutzoni F."/>
            <person name="Magnuson J."/>
            <person name="Mondo S."/>
            <person name="Nolan M."/>
            <person name="Ohm R."/>
            <person name="Pangilinan J."/>
            <person name="Park H.-J."/>
            <person name="Ramirez L."/>
            <person name="Alfaro M."/>
            <person name="Sun H."/>
            <person name="Tritt A."/>
            <person name="Yoshinaga Y."/>
            <person name="Zwiers L.-H."/>
            <person name="Turgeon B.G."/>
            <person name="Goodwin S.B."/>
            <person name="Spatafora J.W."/>
            <person name="Crous P.W."/>
            <person name="Grigoriev I.V."/>
        </authorList>
    </citation>
    <scope>NUCLEOTIDE SEQUENCE</scope>
    <source>
        <strain evidence="2">P77</strain>
    </source>
</reference>
<keyword evidence="3" id="KW-1185">Reference proteome</keyword>
<feature type="transmembrane region" description="Helical" evidence="1">
    <location>
        <begin position="161"/>
        <end position="186"/>
    </location>
</feature>
<evidence type="ECO:0000313" key="2">
    <source>
        <dbReference type="EMBL" id="KAF1835818.1"/>
    </source>
</evidence>